<feature type="modified residue" description="4-aspartylphosphate" evidence="2">
    <location>
        <position position="57"/>
    </location>
</feature>
<dbReference type="InterPro" id="IPR050595">
    <property type="entry name" value="Bact_response_regulator"/>
</dbReference>
<protein>
    <submittedName>
        <fullName evidence="4">DNA-binding response OmpR family regulator</fullName>
    </submittedName>
</protein>
<accession>A0A7W5E0G3</accession>
<dbReference type="SMART" id="SM00448">
    <property type="entry name" value="REC"/>
    <property type="match status" value="1"/>
</dbReference>
<dbReference type="SUPFAM" id="SSF52172">
    <property type="entry name" value="CheY-like"/>
    <property type="match status" value="1"/>
</dbReference>
<evidence type="ECO:0000313" key="4">
    <source>
        <dbReference type="EMBL" id="MBB3207944.1"/>
    </source>
</evidence>
<dbReference type="GO" id="GO:0000160">
    <property type="term" value="P:phosphorelay signal transduction system"/>
    <property type="evidence" value="ECO:0007669"/>
    <property type="project" value="InterPro"/>
</dbReference>
<dbReference type="PANTHER" id="PTHR44591">
    <property type="entry name" value="STRESS RESPONSE REGULATOR PROTEIN 1"/>
    <property type="match status" value="1"/>
</dbReference>
<dbReference type="GO" id="GO:0003677">
    <property type="term" value="F:DNA binding"/>
    <property type="evidence" value="ECO:0007669"/>
    <property type="project" value="UniProtKB-KW"/>
</dbReference>
<dbReference type="PANTHER" id="PTHR44591:SF19">
    <property type="entry name" value="TWO-COMPONENT RESPONSE REGULATOR-RELATED"/>
    <property type="match status" value="1"/>
</dbReference>
<dbReference type="InterPro" id="IPR001789">
    <property type="entry name" value="Sig_transdc_resp-reg_receiver"/>
</dbReference>
<evidence type="ECO:0000256" key="2">
    <source>
        <dbReference type="PROSITE-ProRule" id="PRU00169"/>
    </source>
</evidence>
<dbReference type="Pfam" id="PF00072">
    <property type="entry name" value="Response_reg"/>
    <property type="match status" value="1"/>
</dbReference>
<name>A0A7W5E0G3_9BACT</name>
<dbReference type="PROSITE" id="PS50110">
    <property type="entry name" value="RESPONSE_REGULATORY"/>
    <property type="match status" value="1"/>
</dbReference>
<dbReference type="Gene3D" id="3.40.50.2300">
    <property type="match status" value="1"/>
</dbReference>
<keyword evidence="4" id="KW-0238">DNA-binding</keyword>
<organism evidence="4 5">
    <name type="scientific">Aporhodopirellula rubra</name>
    <dbReference type="NCBI Taxonomy" id="980271"/>
    <lineage>
        <taxon>Bacteria</taxon>
        <taxon>Pseudomonadati</taxon>
        <taxon>Planctomycetota</taxon>
        <taxon>Planctomycetia</taxon>
        <taxon>Pirellulales</taxon>
        <taxon>Pirellulaceae</taxon>
        <taxon>Aporhodopirellula</taxon>
    </lineage>
</organism>
<proteinExistence type="predicted"/>
<dbReference type="RefSeq" id="WP_184306206.1">
    <property type="nucleotide sequence ID" value="NZ_JACHXU010000013.1"/>
</dbReference>
<dbReference type="AlphaFoldDB" id="A0A7W5E0G3"/>
<gene>
    <name evidence="4" type="ORF">FHS27_003771</name>
</gene>
<sequence>MIKKILFVDDDPVLLGILSGTASQQFGTEFEIQTAEGGQAAIEVTDSEGPFSVVVVDMQMPGMNGIETIGHLRTKMPHAVFMMLTANRDLETAIHAVNDGKVFKFLSKPCEPSELASSIKAAQSEHNSLVSAKDLLSGTISGTLDLMTDLIEMPDGRHIDTARMLNATSDLASRMAINLGWEERIAARVFLVGIAMLSPQEAERFDCLDPTSDEHKELFGKICRVSAGLLKKIPRFDWIVDLLRLVPKAERYRELGSREELSALVLRVVFYWNFLTMKGMCVETASATIRKIMPELPDKLIGAVECLHDNRDALCVKTVAMTELKPGMIPYHSVTNDQGCKVISGGRRLTQAMIDNLCADRELSQRPLMVVMSSISTLQYDDASGVACPV</sequence>
<dbReference type="EMBL" id="JACHXU010000013">
    <property type="protein sequence ID" value="MBB3207944.1"/>
    <property type="molecule type" value="Genomic_DNA"/>
</dbReference>
<evidence type="ECO:0000256" key="1">
    <source>
        <dbReference type="ARBA" id="ARBA00022553"/>
    </source>
</evidence>
<dbReference type="Proteomes" id="UP000536179">
    <property type="component" value="Unassembled WGS sequence"/>
</dbReference>
<feature type="domain" description="Response regulatory" evidence="3">
    <location>
        <begin position="4"/>
        <end position="123"/>
    </location>
</feature>
<keyword evidence="5" id="KW-1185">Reference proteome</keyword>
<reference evidence="4 5" key="1">
    <citation type="submission" date="2020-08" db="EMBL/GenBank/DDBJ databases">
        <title>Genomic Encyclopedia of Type Strains, Phase III (KMG-III): the genomes of soil and plant-associated and newly described type strains.</title>
        <authorList>
            <person name="Whitman W."/>
        </authorList>
    </citation>
    <scope>NUCLEOTIDE SEQUENCE [LARGE SCALE GENOMIC DNA]</scope>
    <source>
        <strain evidence="4 5">CECT 8075</strain>
    </source>
</reference>
<evidence type="ECO:0000313" key="5">
    <source>
        <dbReference type="Proteomes" id="UP000536179"/>
    </source>
</evidence>
<evidence type="ECO:0000259" key="3">
    <source>
        <dbReference type="PROSITE" id="PS50110"/>
    </source>
</evidence>
<dbReference type="InterPro" id="IPR011006">
    <property type="entry name" value="CheY-like_superfamily"/>
</dbReference>
<comment type="caution">
    <text evidence="4">The sequence shown here is derived from an EMBL/GenBank/DDBJ whole genome shotgun (WGS) entry which is preliminary data.</text>
</comment>
<keyword evidence="1 2" id="KW-0597">Phosphoprotein</keyword>